<dbReference type="EMBL" id="QOIP01000009">
    <property type="protein sequence ID" value="RLU18593.1"/>
    <property type="molecule type" value="Genomic_DNA"/>
</dbReference>
<evidence type="ECO:0000256" key="3">
    <source>
        <dbReference type="ARBA" id="ARBA00022989"/>
    </source>
</evidence>
<evidence type="ECO:0000256" key="8">
    <source>
        <dbReference type="SAM" id="SignalP"/>
    </source>
</evidence>
<evidence type="ECO:0000256" key="5">
    <source>
        <dbReference type="PROSITE-ProRule" id="PRU00043"/>
    </source>
</evidence>
<dbReference type="OMA" id="LYARHKV"/>
<evidence type="ECO:0000313" key="12">
    <source>
        <dbReference type="Proteomes" id="UP000053097"/>
    </source>
</evidence>
<evidence type="ECO:0000256" key="7">
    <source>
        <dbReference type="SAM" id="Phobius"/>
    </source>
</evidence>
<dbReference type="CDD" id="cd11304">
    <property type="entry name" value="Cadherin_repeat"/>
    <property type="match status" value="5"/>
</dbReference>
<feature type="signal peptide" evidence="8">
    <location>
        <begin position="1"/>
        <end position="21"/>
    </location>
</feature>
<reference evidence="10 12" key="1">
    <citation type="journal article" date="2014" name="Curr. Biol.">
        <title>The genome of the clonal raider ant Cerapachys biroi.</title>
        <authorList>
            <person name="Oxley P.R."/>
            <person name="Ji L."/>
            <person name="Fetter-Pruneda I."/>
            <person name="McKenzie S.K."/>
            <person name="Li C."/>
            <person name="Hu H."/>
            <person name="Zhang G."/>
            <person name="Kronauer D.J."/>
        </authorList>
    </citation>
    <scope>NUCLEOTIDE SEQUENCE [LARGE SCALE GENOMIC DNA]</scope>
</reference>
<organism evidence="10 12">
    <name type="scientific">Ooceraea biroi</name>
    <name type="common">Clonal raider ant</name>
    <name type="synonym">Cerapachys biroi</name>
    <dbReference type="NCBI Taxonomy" id="2015173"/>
    <lineage>
        <taxon>Eukaryota</taxon>
        <taxon>Metazoa</taxon>
        <taxon>Ecdysozoa</taxon>
        <taxon>Arthropoda</taxon>
        <taxon>Hexapoda</taxon>
        <taxon>Insecta</taxon>
        <taxon>Pterygota</taxon>
        <taxon>Neoptera</taxon>
        <taxon>Endopterygota</taxon>
        <taxon>Hymenoptera</taxon>
        <taxon>Apocrita</taxon>
        <taxon>Aculeata</taxon>
        <taxon>Formicoidea</taxon>
        <taxon>Formicidae</taxon>
        <taxon>Dorylinae</taxon>
        <taxon>Ooceraea</taxon>
    </lineage>
</organism>
<feature type="chain" id="PRO_5035982940" evidence="8">
    <location>
        <begin position="22"/>
        <end position="802"/>
    </location>
</feature>
<dbReference type="InterPro" id="IPR050174">
    <property type="entry name" value="Protocadherin/Cadherin-CA"/>
</dbReference>
<feature type="domain" description="Cadherin" evidence="9">
    <location>
        <begin position="247"/>
        <end position="355"/>
    </location>
</feature>
<dbReference type="PROSITE" id="PS50268">
    <property type="entry name" value="CADHERIN_2"/>
    <property type="match status" value="4"/>
</dbReference>
<dbReference type="PANTHER" id="PTHR24028">
    <property type="entry name" value="CADHERIN-87A"/>
    <property type="match status" value="1"/>
</dbReference>
<feature type="domain" description="Cadherin" evidence="9">
    <location>
        <begin position="42"/>
        <end position="138"/>
    </location>
</feature>
<sequence>MGRNVLRILLLLCCMLQTYVGQLTRDTRCFLENGATAAHLFVSEDLPVGDTVGILGVRGDPSLQGDIELSLQEHDSPVTFSSYSKNLTLIRPLDKEGVEGPASVFINVICERKHTLDPGFVIPVNIRVTDANDNTPQFVNAPYVLNISEVTVIGTRVLQGVRAIDADQPGPFSTVQYTVLPGPHSDYFVFLNALEGNLVLRKLLDYETLTNFSVDIRAQDQGDPPRSSTTTLYVNVIDADDQNPAFLNDQYKVTVPRYIKGRKTLKVTPAAIKAVDQDVGINAPVRYTIQGGILPFLDLNFETGEIVMIRSLQDHELISPATIVIKATQVDNPDRYALATVVVSREDAYAVGPTAGGRLPVKFVSKDHQTSVPEDTPPGSVLLTTGVNKADSNLRFWLMGALEDLERFSITNSGELILKGNLDYERRIQHSFLVHVTDGYHNDTSRVNVSVEDVNEWEPRFRHPRYEFHAHSAREGSVIGKLEAADGDRGDKVSLSLRGPDARSFEIRDNGELVLRSPGPFNGSLARLVAVASDTGKPPRSSMIPVIVHIPNSGTLPIAARAAPAWLGSSVLLVAIFAAVLGLLGVVILILILYIYKHKRPKSGGSVSSVGTGYREKSPVPSALSPTPQVLGANVLQDALEIPRNRHHDSDDNETDNTDGRNNIDNPVFGESNESSYGATIKSIASARQLPLYARHKVAPAPNPPALSATSNIPNIGGLVQNMNDLSARTNLDAGSHNSSNYSGDPPDSLAPAWPTSSAIPRIKKLSWDDDDRTVDSVEVAAETRTGDNQAGNERLNLTVYF</sequence>
<dbReference type="InterPro" id="IPR002126">
    <property type="entry name" value="Cadherin-like_dom"/>
</dbReference>
<dbReference type="InterPro" id="IPR015919">
    <property type="entry name" value="Cadherin-like_sf"/>
</dbReference>
<feature type="compositionally biased region" description="Low complexity" evidence="6">
    <location>
        <begin position="603"/>
        <end position="613"/>
    </location>
</feature>
<feature type="region of interest" description="Disordered" evidence="6">
    <location>
        <begin position="644"/>
        <end position="674"/>
    </location>
</feature>
<evidence type="ECO:0000313" key="10">
    <source>
        <dbReference type="EMBL" id="EZA58576.1"/>
    </source>
</evidence>
<evidence type="ECO:0000256" key="2">
    <source>
        <dbReference type="ARBA" id="ARBA00022692"/>
    </source>
</evidence>
<accession>A0A026WSE2</accession>
<keyword evidence="7" id="KW-0472">Membrane</keyword>
<keyword evidence="2 7" id="KW-0812">Transmembrane</keyword>
<dbReference type="PANTHER" id="PTHR24028:SF339">
    <property type="entry name" value="CADHERIN DOMAIN-CONTAINING PROTEIN"/>
    <property type="match status" value="1"/>
</dbReference>
<keyword evidence="12" id="KW-1185">Reference proteome</keyword>
<dbReference type="Pfam" id="PF00028">
    <property type="entry name" value="Cadherin"/>
    <property type="match status" value="1"/>
</dbReference>
<dbReference type="GO" id="GO:0007156">
    <property type="term" value="P:homophilic cell adhesion via plasma membrane adhesion molecules"/>
    <property type="evidence" value="ECO:0007669"/>
    <property type="project" value="InterPro"/>
</dbReference>
<dbReference type="FunFam" id="2.60.40.60:FF:000262">
    <property type="entry name" value="protocadherin-23 isoform X2"/>
    <property type="match status" value="1"/>
</dbReference>
<dbReference type="AlphaFoldDB" id="A0A026WSE2"/>
<keyword evidence="8" id="KW-0732">Signal</keyword>
<comment type="subcellular location">
    <subcellularLocation>
        <location evidence="1">Membrane</location>
        <topology evidence="1">Single-pass membrane protein</topology>
    </subcellularLocation>
</comment>
<dbReference type="GO" id="GO:0005509">
    <property type="term" value="F:calcium ion binding"/>
    <property type="evidence" value="ECO:0007669"/>
    <property type="project" value="UniProtKB-UniRule"/>
</dbReference>
<evidence type="ECO:0000313" key="11">
    <source>
        <dbReference type="EMBL" id="RLU18593.1"/>
    </source>
</evidence>
<dbReference type="SUPFAM" id="SSF49313">
    <property type="entry name" value="Cadherin-like"/>
    <property type="match status" value="4"/>
</dbReference>
<dbReference type="Gene3D" id="2.60.40.60">
    <property type="entry name" value="Cadherins"/>
    <property type="match status" value="5"/>
</dbReference>
<proteinExistence type="predicted"/>
<keyword evidence="3 7" id="KW-1133">Transmembrane helix</keyword>
<dbReference type="Proteomes" id="UP000053097">
    <property type="component" value="Unassembled WGS sequence"/>
</dbReference>
<feature type="region of interest" description="Disordered" evidence="6">
    <location>
        <begin position="601"/>
        <end position="628"/>
    </location>
</feature>
<evidence type="ECO:0000256" key="6">
    <source>
        <dbReference type="SAM" id="MobiDB-lite"/>
    </source>
</evidence>
<dbReference type="EMBL" id="KK107119">
    <property type="protein sequence ID" value="EZA58576.1"/>
    <property type="molecule type" value="Genomic_DNA"/>
</dbReference>
<evidence type="ECO:0000313" key="13">
    <source>
        <dbReference type="Proteomes" id="UP000279307"/>
    </source>
</evidence>
<dbReference type="PRINTS" id="PR00205">
    <property type="entry name" value="CADHERIN"/>
</dbReference>
<feature type="region of interest" description="Disordered" evidence="6">
    <location>
        <begin position="729"/>
        <end position="755"/>
    </location>
</feature>
<dbReference type="SMART" id="SM00112">
    <property type="entry name" value="CA"/>
    <property type="match status" value="4"/>
</dbReference>
<feature type="transmembrane region" description="Helical" evidence="7">
    <location>
        <begin position="571"/>
        <end position="596"/>
    </location>
</feature>
<evidence type="ECO:0000256" key="4">
    <source>
        <dbReference type="ARBA" id="ARBA00023180"/>
    </source>
</evidence>
<dbReference type="Proteomes" id="UP000279307">
    <property type="component" value="Chromosome 9"/>
</dbReference>
<evidence type="ECO:0000256" key="1">
    <source>
        <dbReference type="ARBA" id="ARBA00004167"/>
    </source>
</evidence>
<gene>
    <name evidence="11" type="ORF">DMN91_008950</name>
    <name evidence="10" type="ORF">X777_14738</name>
</gene>
<feature type="domain" description="Cadherin" evidence="9">
    <location>
        <begin position="139"/>
        <end position="246"/>
    </location>
</feature>
<keyword evidence="4" id="KW-0325">Glycoprotein</keyword>
<protein>
    <submittedName>
        <fullName evidence="10">Protocadherin-like wing polarity protein stan</fullName>
    </submittedName>
</protein>
<reference evidence="11" key="3">
    <citation type="submission" date="2018-07" db="EMBL/GenBank/DDBJ databases">
        <authorList>
            <person name="Mckenzie S.K."/>
            <person name="Kronauer D.J.C."/>
        </authorList>
    </citation>
    <scope>NUCLEOTIDE SEQUENCE</scope>
    <source>
        <strain evidence="11">Clonal line C1</strain>
    </source>
</reference>
<keyword evidence="5" id="KW-0106">Calcium</keyword>
<name>A0A026WSE2_OOCBI</name>
<reference evidence="11 13" key="2">
    <citation type="journal article" date="2018" name="Genome Res.">
        <title>The genomic architecture and molecular evolution of ant odorant receptors.</title>
        <authorList>
            <person name="McKenzie S.K."/>
            <person name="Kronauer D.J.C."/>
        </authorList>
    </citation>
    <scope>NUCLEOTIDE SEQUENCE [LARGE SCALE GENOMIC DNA]</scope>
    <source>
        <strain evidence="11">Clonal line C1</strain>
    </source>
</reference>
<feature type="domain" description="Cadherin" evidence="9">
    <location>
        <begin position="364"/>
        <end position="461"/>
    </location>
</feature>
<dbReference type="GO" id="GO:0005886">
    <property type="term" value="C:plasma membrane"/>
    <property type="evidence" value="ECO:0007669"/>
    <property type="project" value="TreeGrafter"/>
</dbReference>
<dbReference type="OrthoDB" id="6250271at2759"/>
<evidence type="ECO:0000259" key="9">
    <source>
        <dbReference type="PROSITE" id="PS50268"/>
    </source>
</evidence>